<name>A0ACB7X5R5_9ERIC</name>
<dbReference type="EMBL" id="CM037152">
    <property type="protein sequence ID" value="KAH7836101.1"/>
    <property type="molecule type" value="Genomic_DNA"/>
</dbReference>
<evidence type="ECO:0000313" key="2">
    <source>
        <dbReference type="Proteomes" id="UP000828048"/>
    </source>
</evidence>
<proteinExistence type="predicted"/>
<gene>
    <name evidence="1" type="ORF">Vadar_032689</name>
</gene>
<keyword evidence="2" id="KW-1185">Reference proteome</keyword>
<dbReference type="Proteomes" id="UP000828048">
    <property type="component" value="Chromosome 2"/>
</dbReference>
<sequence length="761" mass="84222">MGSGFSQLFPCFDPGVNRTDSNNNHPDVIFSASEPLDETLGHSFCYVRSSARFLSPTPSDRFVSPTNSLRFSPSHEPAKPRPGETGFKAISGASVSANTSTPRTVLQLDNIYDDATDCIGGGVKSSIVNGFESTSSFSALPLQPVPRGDPSGPMDRAFFMSGPIERGALSGPLEPSGGSDNGRVPFSAPLGGGYVKRRRKKGISGIRKAFSRNFSEKKRWVVPVRNFVGRKEVTAGGDREGVADCESKRDNSSCSNVQWALGKAGEDRVHVVISEEHGWLFVGIYDGFNGPDAPEFLMGNLYKAMYNELEGLFWDSEDVANVTTSENVDSIDGGGGDRSNDGGNETTESNRGSVKRVTFESEQIGSRRRRLWEFLAEDDPEDGLDLSGSDRFAFSVDDALRVSNASRRSLLLSKLKQGLIRHKESRWKFGFEAKEKSEAENRAEERIRKSSSSRKRSKVGPVDHDSVLRAMSRALEVTELAYLDMTDKVLDQNPELALMGSCLLVALMRDEDVYVMNVGDSRAIVAQYEPEEISTGTRVKRVEDNNGSNAEDIVEESIDAGERVIKVENEATTQAIMRLTALQLSTDHSTSIEEEVIRIKSEHPDDSHCIVNDRVKGRLKVTRAFGAGFLKQAKWNDALLEMFRNEYIGTAPYISCSPSLRHHKLCPRDHFLVLSSDGLYQYLSNQEVVSHVESFMEKFPDGDPAQHLIEELLLRAAKKAGMDFHELLDIPQGDRRKYHDDVTVMVISLEGRIWKSSGKYL</sequence>
<evidence type="ECO:0000313" key="1">
    <source>
        <dbReference type="EMBL" id="KAH7836101.1"/>
    </source>
</evidence>
<accession>A0ACB7X5R5</accession>
<reference evidence="1 2" key="1">
    <citation type="journal article" date="2021" name="Hortic Res">
        <title>High-quality reference genome and annotation aids understanding of berry development for evergreen blueberry (Vaccinium darrowii).</title>
        <authorList>
            <person name="Yu J."/>
            <person name="Hulse-Kemp A.M."/>
            <person name="Babiker E."/>
            <person name="Staton M."/>
        </authorList>
    </citation>
    <scope>NUCLEOTIDE SEQUENCE [LARGE SCALE GENOMIC DNA]</scope>
    <source>
        <strain evidence="2">cv. NJ 8807/NJ 8810</strain>
        <tissue evidence="1">Young leaf</tissue>
    </source>
</reference>
<organism evidence="1 2">
    <name type="scientific">Vaccinium darrowii</name>
    <dbReference type="NCBI Taxonomy" id="229202"/>
    <lineage>
        <taxon>Eukaryota</taxon>
        <taxon>Viridiplantae</taxon>
        <taxon>Streptophyta</taxon>
        <taxon>Embryophyta</taxon>
        <taxon>Tracheophyta</taxon>
        <taxon>Spermatophyta</taxon>
        <taxon>Magnoliopsida</taxon>
        <taxon>eudicotyledons</taxon>
        <taxon>Gunneridae</taxon>
        <taxon>Pentapetalae</taxon>
        <taxon>asterids</taxon>
        <taxon>Ericales</taxon>
        <taxon>Ericaceae</taxon>
        <taxon>Vaccinioideae</taxon>
        <taxon>Vaccinieae</taxon>
        <taxon>Vaccinium</taxon>
    </lineage>
</organism>
<comment type="caution">
    <text evidence="1">The sequence shown here is derived from an EMBL/GenBank/DDBJ whole genome shotgun (WGS) entry which is preliminary data.</text>
</comment>
<protein>
    <submittedName>
        <fullName evidence="1">Uncharacterized protein</fullName>
    </submittedName>
</protein>